<evidence type="ECO:0000256" key="2">
    <source>
        <dbReference type="ARBA" id="ARBA00023015"/>
    </source>
</evidence>
<accession>A0A947D459</accession>
<dbReference type="EMBL" id="JAHHZF010000006">
    <property type="protein sequence ID" value="MBT9290476.1"/>
    <property type="molecule type" value="Genomic_DNA"/>
</dbReference>
<keyword evidence="2" id="KW-0805">Transcription regulation</keyword>
<dbReference type="RefSeq" id="WP_261969073.1">
    <property type="nucleotide sequence ID" value="NZ_JAHHZF010000006.1"/>
</dbReference>
<keyword evidence="4" id="KW-0804">Transcription</keyword>
<keyword evidence="3" id="KW-0238">DNA-binding</keyword>
<proteinExistence type="inferred from homology"/>
<protein>
    <submittedName>
        <fullName evidence="6">LysR family transcriptional regulator</fullName>
    </submittedName>
</protein>
<gene>
    <name evidence="6" type="ORF">KL771_13480</name>
</gene>
<dbReference type="InterPro" id="IPR036388">
    <property type="entry name" value="WH-like_DNA-bd_sf"/>
</dbReference>
<dbReference type="Gene3D" id="1.10.10.10">
    <property type="entry name" value="Winged helix-like DNA-binding domain superfamily/Winged helix DNA-binding domain"/>
    <property type="match status" value="1"/>
</dbReference>
<name>A0A947D459_9HYPH</name>
<sequence length="302" mass="32276">MLDGFSLDQLRTFVAAADSGSFSAAGRQLGRAQSVVSQAVANLESLIGVTLFDRSGRYPELTEQGRALLEQARAVTSAMDQFKARARGLAGGLEPALSVVINVLFPTRVLTEAIAGFQSRFPDTPLRISVEGLGAVLELVLDKTCAFGIRGPVGGAHPDLSSEYLLQIGYQMVAAPSHPLAHCRGPISTRTLANHVQLVLSDRSRLTEDKDFRVFSPKTWRLYDLGAKHALLKAGLGWGGMPVEVIRDDLDRGLLVPIEIADMTIASTIAMSAIYRTDTPPGPAGRGLIDELVKASSRTIGV</sequence>
<dbReference type="PANTHER" id="PTHR30126">
    <property type="entry name" value="HTH-TYPE TRANSCRIPTIONAL REGULATOR"/>
    <property type="match status" value="1"/>
</dbReference>
<evidence type="ECO:0000256" key="3">
    <source>
        <dbReference type="ARBA" id="ARBA00023125"/>
    </source>
</evidence>
<dbReference type="SUPFAM" id="SSF46785">
    <property type="entry name" value="Winged helix' DNA-binding domain"/>
    <property type="match status" value="1"/>
</dbReference>
<evidence type="ECO:0000256" key="1">
    <source>
        <dbReference type="ARBA" id="ARBA00009437"/>
    </source>
</evidence>
<evidence type="ECO:0000259" key="5">
    <source>
        <dbReference type="PROSITE" id="PS50931"/>
    </source>
</evidence>
<comment type="similarity">
    <text evidence="1">Belongs to the LysR transcriptional regulatory family.</text>
</comment>
<feature type="domain" description="HTH lysR-type" evidence="5">
    <location>
        <begin position="5"/>
        <end position="62"/>
    </location>
</feature>
<comment type="caution">
    <text evidence="6">The sequence shown here is derived from an EMBL/GenBank/DDBJ whole genome shotgun (WGS) entry which is preliminary data.</text>
</comment>
<dbReference type="Pfam" id="PF03466">
    <property type="entry name" value="LysR_substrate"/>
    <property type="match status" value="1"/>
</dbReference>
<dbReference type="Gene3D" id="3.40.190.290">
    <property type="match status" value="1"/>
</dbReference>
<dbReference type="GO" id="GO:0000976">
    <property type="term" value="F:transcription cis-regulatory region binding"/>
    <property type="evidence" value="ECO:0007669"/>
    <property type="project" value="TreeGrafter"/>
</dbReference>
<dbReference type="AlphaFoldDB" id="A0A947D459"/>
<evidence type="ECO:0000256" key="4">
    <source>
        <dbReference type="ARBA" id="ARBA00023163"/>
    </source>
</evidence>
<dbReference type="GO" id="GO:0003700">
    <property type="term" value="F:DNA-binding transcription factor activity"/>
    <property type="evidence" value="ECO:0007669"/>
    <property type="project" value="InterPro"/>
</dbReference>
<dbReference type="InterPro" id="IPR005119">
    <property type="entry name" value="LysR_subst-bd"/>
</dbReference>
<dbReference type="Pfam" id="PF00126">
    <property type="entry name" value="HTH_1"/>
    <property type="match status" value="1"/>
</dbReference>
<dbReference type="PROSITE" id="PS50931">
    <property type="entry name" value="HTH_LYSR"/>
    <property type="match status" value="1"/>
</dbReference>
<evidence type="ECO:0000313" key="6">
    <source>
        <dbReference type="EMBL" id="MBT9290476.1"/>
    </source>
</evidence>
<dbReference type="PANTHER" id="PTHR30126:SF91">
    <property type="entry name" value="LYSR FAMILY TRANSCRIPTIONAL REGULATOR"/>
    <property type="match status" value="1"/>
</dbReference>
<dbReference type="InterPro" id="IPR000847">
    <property type="entry name" value="LysR_HTH_N"/>
</dbReference>
<organism evidence="6 7">
    <name type="scientific">Prosthecodimorpha staleyi</name>
    <dbReference type="NCBI Taxonomy" id="2840188"/>
    <lineage>
        <taxon>Bacteria</taxon>
        <taxon>Pseudomonadati</taxon>
        <taxon>Pseudomonadota</taxon>
        <taxon>Alphaproteobacteria</taxon>
        <taxon>Hyphomicrobiales</taxon>
        <taxon>Ancalomicrobiaceae</taxon>
        <taxon>Prosthecodimorpha</taxon>
    </lineage>
</organism>
<dbReference type="SUPFAM" id="SSF53850">
    <property type="entry name" value="Periplasmic binding protein-like II"/>
    <property type="match status" value="1"/>
</dbReference>
<keyword evidence="7" id="KW-1185">Reference proteome</keyword>
<dbReference type="FunFam" id="1.10.10.10:FF:000001">
    <property type="entry name" value="LysR family transcriptional regulator"/>
    <property type="match status" value="1"/>
</dbReference>
<dbReference type="PRINTS" id="PR00039">
    <property type="entry name" value="HTHLYSR"/>
</dbReference>
<evidence type="ECO:0000313" key="7">
    <source>
        <dbReference type="Proteomes" id="UP000766595"/>
    </source>
</evidence>
<dbReference type="InterPro" id="IPR036390">
    <property type="entry name" value="WH_DNA-bd_sf"/>
</dbReference>
<dbReference type="Proteomes" id="UP000766595">
    <property type="component" value="Unassembled WGS sequence"/>
</dbReference>
<reference evidence="6 7" key="1">
    <citation type="submission" date="2021-06" db="EMBL/GenBank/DDBJ databases">
        <authorList>
            <person name="Grouzdev D.S."/>
            <person name="Koziaeva V."/>
        </authorList>
    </citation>
    <scope>NUCLEOTIDE SEQUENCE [LARGE SCALE GENOMIC DNA]</scope>
    <source>
        <strain evidence="6 7">22</strain>
    </source>
</reference>